<comment type="similarity">
    <text evidence="2">Belongs to the polysaccharide lyase 1 family.</text>
</comment>
<comment type="subcellular location">
    <subcellularLocation>
        <location evidence="2">Secreted</location>
    </subcellularLocation>
</comment>
<sequence>MHKSRALLAAAISAMLALLVFGITSVARADTLFSDNFEDGNSTGWTSSGGSWAVASDGSQVYRQSGTSSDARSRSGSSSWSNYAVQARVKPTAFNGSNRFVALLARAQSNTSYYYLALRSNNTVELKKLVSGSSTTLGSRAQTVTLNTWYTLKLDVSGSTLRGYVDGTLVATATDTQFAAGNIGLATFNASASFDDVDVSTGTTTPPTGSPTASPTNSPPGPSPTPCTTCQFADGFASVNAMGQNGTRGGLGGPVVDVSTASAFLAQIAMLGPRIIRVNGTIALPGPMHDVTSDKTIVGMGANSGFTGGGLNIGLPIDDGITSPPANAVKNIIIRNLNFNSWPDDAINVQMFSHHVWIDHNHWGTGTDGGVDIKRGSSYVTVSWNHADGTNKNMLLGRDDGDSAQDSGRLKVTYHHNWFDATTQRNPRVRFGDPVHVYNNYYNDTGNYGVASTMNAGVLVERNYFENVDDPFHLGEASSPAGRLVAVDNCLVNSGPGQSGGSVAPIPYAYTVTAACSVKTAVLAWVGTGRVGIPGAEPS</sequence>
<keyword evidence="7" id="KW-1185">Reference proteome</keyword>
<accession>A0A8J3VH66</accession>
<evidence type="ECO:0000313" key="7">
    <source>
        <dbReference type="Proteomes" id="UP000612899"/>
    </source>
</evidence>
<comment type="caution">
    <text evidence="6">The sequence shown here is derived from an EMBL/GenBank/DDBJ whole genome shotgun (WGS) entry which is preliminary data.</text>
</comment>
<evidence type="ECO:0000256" key="1">
    <source>
        <dbReference type="ARBA" id="ARBA00023239"/>
    </source>
</evidence>
<evidence type="ECO:0000313" key="6">
    <source>
        <dbReference type="EMBL" id="GIH05593.1"/>
    </source>
</evidence>
<keyword evidence="1 2" id="KW-0456">Lyase</keyword>
<dbReference type="Pfam" id="PF13385">
    <property type="entry name" value="Laminin_G_3"/>
    <property type="match status" value="1"/>
</dbReference>
<dbReference type="Pfam" id="PF00544">
    <property type="entry name" value="Pectate_lyase_4"/>
    <property type="match status" value="1"/>
</dbReference>
<evidence type="ECO:0000256" key="3">
    <source>
        <dbReference type="SAM" id="MobiDB-lite"/>
    </source>
</evidence>
<dbReference type="InterPro" id="IPR045032">
    <property type="entry name" value="PEL"/>
</dbReference>
<feature type="region of interest" description="Disordered" evidence="3">
    <location>
        <begin position="199"/>
        <end position="228"/>
    </location>
</feature>
<dbReference type="Gene3D" id="2.160.20.10">
    <property type="entry name" value="Single-stranded right-handed beta-helix, Pectin lyase-like"/>
    <property type="match status" value="1"/>
</dbReference>
<evidence type="ECO:0000256" key="4">
    <source>
        <dbReference type="SAM" id="SignalP"/>
    </source>
</evidence>
<dbReference type="PANTHER" id="PTHR31683:SF18">
    <property type="entry name" value="PECTATE LYASE 21-RELATED"/>
    <property type="match status" value="1"/>
</dbReference>
<reference evidence="6" key="1">
    <citation type="submission" date="2021-01" db="EMBL/GenBank/DDBJ databases">
        <title>Whole genome shotgun sequence of Rhizocola hellebori NBRC 109834.</title>
        <authorList>
            <person name="Komaki H."/>
            <person name="Tamura T."/>
        </authorList>
    </citation>
    <scope>NUCLEOTIDE SEQUENCE</scope>
    <source>
        <strain evidence="6">NBRC 109834</strain>
    </source>
</reference>
<dbReference type="PANTHER" id="PTHR31683">
    <property type="entry name" value="PECTATE LYASE 18-RELATED"/>
    <property type="match status" value="1"/>
</dbReference>
<dbReference type="GO" id="GO:0000272">
    <property type="term" value="P:polysaccharide catabolic process"/>
    <property type="evidence" value="ECO:0007669"/>
    <property type="project" value="UniProtKB-KW"/>
</dbReference>
<evidence type="ECO:0000259" key="5">
    <source>
        <dbReference type="SMART" id="SM00656"/>
    </source>
</evidence>
<feature type="domain" description="Pectate lyase" evidence="5">
    <location>
        <begin position="251"/>
        <end position="471"/>
    </location>
</feature>
<organism evidence="6 7">
    <name type="scientific">Rhizocola hellebori</name>
    <dbReference type="NCBI Taxonomy" id="1392758"/>
    <lineage>
        <taxon>Bacteria</taxon>
        <taxon>Bacillati</taxon>
        <taxon>Actinomycetota</taxon>
        <taxon>Actinomycetes</taxon>
        <taxon>Micromonosporales</taxon>
        <taxon>Micromonosporaceae</taxon>
        <taxon>Rhizocola</taxon>
    </lineage>
</organism>
<dbReference type="InterPro" id="IPR012334">
    <property type="entry name" value="Pectin_lyas_fold"/>
</dbReference>
<dbReference type="Proteomes" id="UP000612899">
    <property type="component" value="Unassembled WGS sequence"/>
</dbReference>
<keyword evidence="2" id="KW-0624">Polysaccharide degradation</keyword>
<feature type="chain" id="PRO_5035208855" description="Pectate lyase domain-containing protein" evidence="4">
    <location>
        <begin position="30"/>
        <end position="539"/>
    </location>
</feature>
<keyword evidence="2" id="KW-0119">Carbohydrate metabolism</keyword>
<name>A0A8J3VH66_9ACTN</name>
<dbReference type="AlphaFoldDB" id="A0A8J3VH66"/>
<dbReference type="GO" id="GO:0005576">
    <property type="term" value="C:extracellular region"/>
    <property type="evidence" value="ECO:0007669"/>
    <property type="project" value="UniProtKB-SubCell"/>
</dbReference>
<dbReference type="GO" id="GO:0030570">
    <property type="term" value="F:pectate lyase activity"/>
    <property type="evidence" value="ECO:0007669"/>
    <property type="project" value="InterPro"/>
</dbReference>
<proteinExistence type="inferred from homology"/>
<feature type="compositionally biased region" description="Low complexity" evidence="3">
    <location>
        <begin position="200"/>
        <end position="216"/>
    </location>
</feature>
<dbReference type="RefSeq" id="WP_239123896.1">
    <property type="nucleotide sequence ID" value="NZ_BONY01000020.1"/>
</dbReference>
<dbReference type="SMART" id="SM00656">
    <property type="entry name" value="Amb_all"/>
    <property type="match status" value="1"/>
</dbReference>
<feature type="signal peptide" evidence="4">
    <location>
        <begin position="1"/>
        <end position="29"/>
    </location>
</feature>
<dbReference type="InterPro" id="IPR013320">
    <property type="entry name" value="ConA-like_dom_sf"/>
</dbReference>
<dbReference type="SUPFAM" id="SSF49899">
    <property type="entry name" value="Concanavalin A-like lectins/glucanases"/>
    <property type="match status" value="1"/>
</dbReference>
<gene>
    <name evidence="6" type="ORF">Rhe02_36600</name>
</gene>
<keyword evidence="4" id="KW-0732">Signal</keyword>
<dbReference type="EMBL" id="BONY01000020">
    <property type="protein sequence ID" value="GIH05593.1"/>
    <property type="molecule type" value="Genomic_DNA"/>
</dbReference>
<keyword evidence="2" id="KW-0964">Secreted</keyword>
<dbReference type="InterPro" id="IPR002022">
    <property type="entry name" value="Pec_lyase"/>
</dbReference>
<protein>
    <recommendedName>
        <fullName evidence="5">Pectate lyase domain-containing protein</fullName>
    </recommendedName>
</protein>
<evidence type="ECO:0000256" key="2">
    <source>
        <dbReference type="RuleBase" id="RU361173"/>
    </source>
</evidence>
<dbReference type="InterPro" id="IPR011050">
    <property type="entry name" value="Pectin_lyase_fold/virulence"/>
</dbReference>
<dbReference type="Gene3D" id="2.60.120.560">
    <property type="entry name" value="Exo-inulinase, domain 1"/>
    <property type="match status" value="1"/>
</dbReference>
<dbReference type="SUPFAM" id="SSF51126">
    <property type="entry name" value="Pectin lyase-like"/>
    <property type="match status" value="1"/>
</dbReference>